<protein>
    <submittedName>
        <fullName evidence="3">Uncharacterized protein</fullName>
    </submittedName>
</protein>
<keyword evidence="2" id="KW-0472">Membrane</keyword>
<feature type="region of interest" description="Disordered" evidence="1">
    <location>
        <begin position="279"/>
        <end position="298"/>
    </location>
</feature>
<accession>A0A7W9YFL9</accession>
<feature type="transmembrane region" description="Helical" evidence="2">
    <location>
        <begin position="56"/>
        <end position="78"/>
    </location>
</feature>
<feature type="transmembrane region" description="Helical" evidence="2">
    <location>
        <begin position="104"/>
        <end position="125"/>
    </location>
</feature>
<feature type="region of interest" description="Disordered" evidence="1">
    <location>
        <begin position="201"/>
        <end position="235"/>
    </location>
</feature>
<keyword evidence="2" id="KW-0812">Transmembrane</keyword>
<dbReference type="AlphaFoldDB" id="A0A7W9YFL9"/>
<gene>
    <name evidence="3" type="ORF">HNR23_001239</name>
</gene>
<evidence type="ECO:0000313" key="3">
    <source>
        <dbReference type="EMBL" id="MBB6171179.1"/>
    </source>
</evidence>
<evidence type="ECO:0000256" key="1">
    <source>
        <dbReference type="SAM" id="MobiDB-lite"/>
    </source>
</evidence>
<comment type="caution">
    <text evidence="3">The sequence shown here is derived from an EMBL/GenBank/DDBJ whole genome shotgun (WGS) entry which is preliminary data.</text>
</comment>
<feature type="transmembrane region" description="Helical" evidence="2">
    <location>
        <begin position="32"/>
        <end position="50"/>
    </location>
</feature>
<name>A0A7W9YFL9_9ACTN</name>
<proteinExistence type="predicted"/>
<keyword evidence="2" id="KW-1133">Transmembrane helix</keyword>
<keyword evidence="4" id="KW-1185">Reference proteome</keyword>
<evidence type="ECO:0000256" key="2">
    <source>
        <dbReference type="SAM" id="Phobius"/>
    </source>
</evidence>
<organism evidence="3 4">
    <name type="scientific">Nocardiopsis mwathae</name>
    <dbReference type="NCBI Taxonomy" id="1472723"/>
    <lineage>
        <taxon>Bacteria</taxon>
        <taxon>Bacillati</taxon>
        <taxon>Actinomycetota</taxon>
        <taxon>Actinomycetes</taxon>
        <taxon>Streptosporangiales</taxon>
        <taxon>Nocardiopsidaceae</taxon>
        <taxon>Nocardiopsis</taxon>
    </lineage>
</organism>
<feature type="compositionally biased region" description="Low complexity" evidence="1">
    <location>
        <begin position="201"/>
        <end position="212"/>
    </location>
</feature>
<feature type="transmembrane region" description="Helical" evidence="2">
    <location>
        <begin position="131"/>
        <end position="152"/>
    </location>
</feature>
<dbReference type="Proteomes" id="UP000546642">
    <property type="component" value="Unassembled WGS sequence"/>
</dbReference>
<feature type="compositionally biased region" description="Basic residues" evidence="1">
    <location>
        <begin position="282"/>
        <end position="298"/>
    </location>
</feature>
<evidence type="ECO:0000313" key="4">
    <source>
        <dbReference type="Proteomes" id="UP000546642"/>
    </source>
</evidence>
<dbReference type="EMBL" id="JACHDS010000001">
    <property type="protein sequence ID" value="MBB6171179.1"/>
    <property type="molecule type" value="Genomic_DNA"/>
</dbReference>
<sequence>MAEIGAGVKKLYRRWQEIVREPTESGQLTRQVLFFLPTPIPVLILTALAVGGSWSASGWMILLSGSVAVAAMLLAVVVQPTPLPEGLSADASVRRSLHRFRQITALRIALALTPVAVGAGASIAGGGLMPLLVALALAWPQLVLASPIFFTITRARRAMEAWGTKAYLWAALAQPAPVEWPVATALMARYRAWKAERAAATAGREAGTPAAGDEGDDASAEGSGTAGVGDTASGTGAVADLPERLAVPSSEPKPEPAQLIPGFELPAVTARRVLRGGGALRRTVRQARGAGRRPKTRS</sequence>
<reference evidence="3 4" key="1">
    <citation type="submission" date="2020-08" db="EMBL/GenBank/DDBJ databases">
        <title>Sequencing the genomes of 1000 actinobacteria strains.</title>
        <authorList>
            <person name="Klenk H.-P."/>
        </authorList>
    </citation>
    <scope>NUCLEOTIDE SEQUENCE [LARGE SCALE GENOMIC DNA]</scope>
    <source>
        <strain evidence="3 4">DSM 46659</strain>
    </source>
</reference>
<dbReference type="RefSeq" id="WP_184074389.1">
    <property type="nucleotide sequence ID" value="NZ_JACHDS010000001.1"/>
</dbReference>